<protein>
    <recommendedName>
        <fullName evidence="3">HAD family hydrolase</fullName>
    </recommendedName>
</protein>
<dbReference type="EMBL" id="CP030139">
    <property type="protein sequence ID" value="AZB73533.1"/>
    <property type="molecule type" value="Genomic_DNA"/>
</dbReference>
<dbReference type="InterPro" id="IPR036412">
    <property type="entry name" value="HAD-like_sf"/>
</dbReference>
<dbReference type="RefSeq" id="WP_208674452.1">
    <property type="nucleotide sequence ID" value="NZ_CP030139.2"/>
</dbReference>
<evidence type="ECO:0000313" key="2">
    <source>
        <dbReference type="Proteomes" id="UP000267249"/>
    </source>
</evidence>
<organism evidence="1 2">
    <name type="scientific">Synechococcus elongatus PCC 11801</name>
    <dbReference type="NCBI Taxonomy" id="2219813"/>
    <lineage>
        <taxon>Bacteria</taxon>
        <taxon>Bacillati</taxon>
        <taxon>Cyanobacteriota</taxon>
        <taxon>Cyanophyceae</taxon>
        <taxon>Synechococcales</taxon>
        <taxon>Synechococcaceae</taxon>
        <taxon>Synechococcus</taxon>
    </lineage>
</organism>
<dbReference type="InterPro" id="IPR023214">
    <property type="entry name" value="HAD_sf"/>
</dbReference>
<name>A0AAN1QQA9_SYNEL</name>
<gene>
    <name evidence="1" type="ORF">DOP62_13180</name>
</gene>
<evidence type="ECO:0000313" key="1">
    <source>
        <dbReference type="EMBL" id="AZB73533.1"/>
    </source>
</evidence>
<proteinExistence type="predicted"/>
<evidence type="ECO:0008006" key="3">
    <source>
        <dbReference type="Google" id="ProtNLM"/>
    </source>
</evidence>
<dbReference type="Gene3D" id="3.40.50.1000">
    <property type="entry name" value="HAD superfamily/HAD-like"/>
    <property type="match status" value="1"/>
</dbReference>
<dbReference type="SUPFAM" id="SSF56784">
    <property type="entry name" value="HAD-like"/>
    <property type="match status" value="1"/>
</dbReference>
<sequence length="246" mass="28220">MASLLALDFDGVICDGLHEYFLSAWQAGHDRDPSWSESPESDLENRFRLLRPVIEQGWEMPVLLQALRSGYSDVVLLAEWQKHRDRVLQDWRLTSAELAQAMDRVRDRWIECDRQGWLQLQRFYPGVAERLAQQTAPWVIISTKDGRFIAELLEQIPNLCPPLAIYGKEVGVPKTQTLIQLQAEFDQIAFVEDRLPALEAAAHLDSIDLYLADWGYNTDRDRQQARESDRIQLLSLADFSSGRAPA</sequence>
<dbReference type="Proteomes" id="UP000267249">
    <property type="component" value="Chromosome"/>
</dbReference>
<accession>A0AAN1QQA9</accession>
<dbReference type="AlphaFoldDB" id="A0AAN1QQA9"/>
<reference evidence="1 2" key="1">
    <citation type="journal article" date="2018" name="Sci. Rep.">
        <title>Genome Features and Biochemical Characteristics of a Robust, Fast Growing and Naturally Transformable Cyanobacterium Synechococcus elongatus PCC 11801 Isolated from India.</title>
        <authorList>
            <person name="Jaiswal D."/>
            <person name="Sengupta A."/>
            <person name="Sohoni S."/>
            <person name="Sengupta S."/>
            <person name="Phadnavis A.G."/>
            <person name="Pakrasi H.B."/>
            <person name="Wangikar P.P."/>
        </authorList>
    </citation>
    <scope>NUCLEOTIDE SEQUENCE [LARGE SCALE GENOMIC DNA]</scope>
    <source>
        <strain evidence="1 2">PCC 11801</strain>
    </source>
</reference>